<dbReference type="Pfam" id="PF01809">
    <property type="entry name" value="YidD"/>
    <property type="match status" value="1"/>
</dbReference>
<accession>A0A2N8KUR2</accession>
<dbReference type="AlphaFoldDB" id="A0A2N8KUR2"/>
<proteinExistence type="predicted"/>
<evidence type="ECO:0000256" key="1">
    <source>
        <dbReference type="SAM" id="MobiDB-lite"/>
    </source>
</evidence>
<comment type="caution">
    <text evidence="2">The sequence shown here is derived from an EMBL/GenBank/DDBJ whole genome shotgun (WGS) entry which is preliminary data.</text>
</comment>
<dbReference type="Proteomes" id="UP000235916">
    <property type="component" value="Unassembled WGS sequence"/>
</dbReference>
<dbReference type="SMART" id="SM01234">
    <property type="entry name" value="Haemolytic"/>
    <property type="match status" value="1"/>
</dbReference>
<organism evidence="2 3">
    <name type="scientific">Kinneretia aquatilis</name>
    <dbReference type="NCBI Taxonomy" id="2070761"/>
    <lineage>
        <taxon>Bacteria</taxon>
        <taxon>Pseudomonadati</taxon>
        <taxon>Pseudomonadota</taxon>
        <taxon>Betaproteobacteria</taxon>
        <taxon>Burkholderiales</taxon>
        <taxon>Sphaerotilaceae</taxon>
        <taxon>Roseateles</taxon>
    </lineage>
</organism>
<feature type="region of interest" description="Disordered" evidence="1">
    <location>
        <begin position="145"/>
        <end position="166"/>
    </location>
</feature>
<name>A0A2N8KUR2_9BURK</name>
<protein>
    <recommendedName>
        <fullName evidence="4">Membrane protein insertion efficiency factor YidD</fullName>
    </recommendedName>
</protein>
<dbReference type="EMBL" id="POSP01000003">
    <property type="protein sequence ID" value="PND37195.1"/>
    <property type="molecule type" value="Genomic_DNA"/>
</dbReference>
<evidence type="ECO:0000313" key="3">
    <source>
        <dbReference type="Proteomes" id="UP000235916"/>
    </source>
</evidence>
<evidence type="ECO:0000313" key="2">
    <source>
        <dbReference type="EMBL" id="PND37195.1"/>
    </source>
</evidence>
<dbReference type="InterPro" id="IPR002696">
    <property type="entry name" value="Membr_insert_effic_factor_YidD"/>
</dbReference>
<dbReference type="NCBIfam" id="TIGR00278">
    <property type="entry name" value="membrane protein insertion efficiency factor YidD"/>
    <property type="match status" value="1"/>
</dbReference>
<evidence type="ECO:0008006" key="4">
    <source>
        <dbReference type="Google" id="ProtNLM"/>
    </source>
</evidence>
<dbReference type="RefSeq" id="WP_102767112.1">
    <property type="nucleotide sequence ID" value="NZ_POSP01000003.1"/>
</dbReference>
<keyword evidence="3" id="KW-1185">Reference proteome</keyword>
<gene>
    <name evidence="2" type="ORF">C1O66_06375</name>
</gene>
<sequence>MPSRRLGGLQILALALIRGYQRFLSPHKGFVCAYRVHRRHAAGCSALGYRAIRRLGVWRGLGVLRLRLAACGDLHRRCQAEMAEVAGSGRRPLAAQRGDCDCGCDLGDLGGCNSCDASDGARIFSRLIDGCSCCDCGCDGWGRDRKKPPAKPSWRYRKRQPRDRDR</sequence>
<reference evidence="2 3" key="1">
    <citation type="submission" date="2018-01" db="EMBL/GenBank/DDBJ databases">
        <title>Draft genome sequence of Paucibacter aquatile CR182 isolated from freshwater of the Nakdong River.</title>
        <authorList>
            <person name="Choi A."/>
            <person name="Chung E.J."/>
        </authorList>
    </citation>
    <scope>NUCLEOTIDE SEQUENCE [LARGE SCALE GENOMIC DNA]</scope>
    <source>
        <strain evidence="2 3">CR182</strain>
    </source>
</reference>